<evidence type="ECO:0000256" key="7">
    <source>
        <dbReference type="ARBA" id="ARBA00022692"/>
    </source>
</evidence>
<keyword evidence="9" id="KW-0735">Signal-anchor</keyword>
<dbReference type="Proteomes" id="UP000191285">
    <property type="component" value="Unassembled WGS sequence"/>
</dbReference>
<dbReference type="PANTHER" id="PTHR23033:SF47">
    <property type="entry name" value="APPLE DOMAIN-CONTAINING PROTEIN-RELATED"/>
    <property type="match status" value="1"/>
</dbReference>
<keyword evidence="7" id="KW-0812">Transmembrane</keyword>
<protein>
    <recommendedName>
        <fullName evidence="4">N-acetylgalactosaminide beta-1,3-galactosyltransferase</fullName>
        <ecNumber evidence="4">2.4.1.122</ecNumber>
    </recommendedName>
</protein>
<evidence type="ECO:0000256" key="8">
    <source>
        <dbReference type="ARBA" id="ARBA00022741"/>
    </source>
</evidence>
<dbReference type="InterPro" id="IPR026050">
    <property type="entry name" value="C1GALT1/C1GALT1_chp1"/>
</dbReference>
<evidence type="ECO:0000313" key="15">
    <source>
        <dbReference type="Proteomes" id="UP000191285"/>
    </source>
</evidence>
<evidence type="ECO:0000259" key="13">
    <source>
        <dbReference type="Pfam" id="PF02434"/>
    </source>
</evidence>
<dbReference type="AlphaFoldDB" id="A0A1V6TTR6"/>
<organism evidence="14 15">
    <name type="scientific">Penicillium steckii</name>
    <dbReference type="NCBI Taxonomy" id="303698"/>
    <lineage>
        <taxon>Eukaryota</taxon>
        <taxon>Fungi</taxon>
        <taxon>Dikarya</taxon>
        <taxon>Ascomycota</taxon>
        <taxon>Pezizomycotina</taxon>
        <taxon>Eurotiomycetes</taxon>
        <taxon>Eurotiomycetidae</taxon>
        <taxon>Eurotiales</taxon>
        <taxon>Aspergillaceae</taxon>
        <taxon>Penicillium</taxon>
    </lineage>
</organism>
<evidence type="ECO:0000256" key="6">
    <source>
        <dbReference type="ARBA" id="ARBA00022679"/>
    </source>
</evidence>
<proteinExistence type="inferred from homology"/>
<comment type="caution">
    <text evidence="14">The sequence shown here is derived from an EMBL/GenBank/DDBJ whole genome shotgun (WGS) entry which is preliminary data.</text>
</comment>
<keyword evidence="11" id="KW-0472">Membrane</keyword>
<feature type="compositionally biased region" description="Low complexity" evidence="12">
    <location>
        <begin position="33"/>
        <end position="46"/>
    </location>
</feature>
<reference evidence="15" key="1">
    <citation type="journal article" date="2017" name="Nat. Microbiol.">
        <title>Global analysis of biosynthetic gene clusters reveals vast potential of secondary metabolite production in Penicillium species.</title>
        <authorList>
            <person name="Nielsen J.C."/>
            <person name="Grijseels S."/>
            <person name="Prigent S."/>
            <person name="Ji B."/>
            <person name="Dainat J."/>
            <person name="Nielsen K.F."/>
            <person name="Frisvad J.C."/>
            <person name="Workman M."/>
            <person name="Nielsen J."/>
        </authorList>
    </citation>
    <scope>NUCLEOTIDE SEQUENCE [LARGE SCALE GENOMIC DNA]</scope>
    <source>
        <strain evidence="15">IBT 24891</strain>
    </source>
</reference>
<name>A0A1V6TTR6_9EURO</name>
<keyword evidence="5" id="KW-0328">Glycosyltransferase</keyword>
<gene>
    <name evidence="14" type="ORF">PENSTE_c002G02551</name>
</gene>
<accession>A0A1V6TTR6</accession>
<comment type="similarity">
    <text evidence="3">Belongs to the glycosyltransferase 31 family. Beta3-Gal-T subfamily.</text>
</comment>
<evidence type="ECO:0000256" key="3">
    <source>
        <dbReference type="ARBA" id="ARBA00006462"/>
    </source>
</evidence>
<keyword evidence="8" id="KW-0547">Nucleotide-binding</keyword>
<dbReference type="GO" id="GO:0016263">
    <property type="term" value="F:glycoprotein-N-acetylgalactosamine 3-beta-galactosyltransferase activity"/>
    <property type="evidence" value="ECO:0007669"/>
    <property type="project" value="UniProtKB-EC"/>
</dbReference>
<comment type="pathway">
    <text evidence="2">Protein modification; protein glycosylation.</text>
</comment>
<evidence type="ECO:0000256" key="11">
    <source>
        <dbReference type="ARBA" id="ARBA00023136"/>
    </source>
</evidence>
<evidence type="ECO:0000256" key="12">
    <source>
        <dbReference type="SAM" id="MobiDB-lite"/>
    </source>
</evidence>
<dbReference type="EMBL" id="MLKD01000002">
    <property type="protein sequence ID" value="OQE29651.1"/>
    <property type="molecule type" value="Genomic_DNA"/>
</dbReference>
<dbReference type="Pfam" id="PF02434">
    <property type="entry name" value="Fringe"/>
    <property type="match status" value="1"/>
</dbReference>
<dbReference type="OrthoDB" id="414175at2759"/>
<dbReference type="GO" id="GO:0000166">
    <property type="term" value="F:nucleotide binding"/>
    <property type="evidence" value="ECO:0007669"/>
    <property type="project" value="UniProtKB-KW"/>
</dbReference>
<evidence type="ECO:0000256" key="4">
    <source>
        <dbReference type="ARBA" id="ARBA00012557"/>
    </source>
</evidence>
<sequence length="451" mass="51425">MVPRRRFSRRFAALVAAAVLFFLYHVFSLHSSLNSSRSSSSSSSSSAGTVDPDHLGEPAPLCPPLPGIEDVLVVMKTGVTESREKVPIHFKTTLRCIPNYVIYSDFDEEIEGVQIHDVLKHMDSGVKERVSDFDIYNRIVKQGRKGLEQGDFADEANSAIGKPNNPGWKLDKWKFLPMAQQALKYKSNAKWYVFMEADTYVSWPTLLTWLSKFDSNKPWYLGTETQIADVIFAHGGSGFMLSRPALEDASDQYTARRAELDNYVDMHWAGDCVLGKVLADAGINLHFTWPILQNSNIGELDEFTTDLYRIPWCYISVAFHHLNSREIEHLWKFEQRRWHDKNKRLLLHSDVFREYIYPDIASLSTRSNWDNLSDEDQPFAETFEDCRQICEARKTCMQYSWRGGKCFIGSRPRLGGPSPSGDSTSGFLTSRIRELMDKQGICRAPEFGSLS</sequence>
<dbReference type="Gene3D" id="3.90.550.50">
    <property type="match status" value="1"/>
</dbReference>
<dbReference type="STRING" id="303698.A0A1V6TTR6"/>
<evidence type="ECO:0000256" key="2">
    <source>
        <dbReference type="ARBA" id="ARBA00004922"/>
    </source>
</evidence>
<keyword evidence="6" id="KW-0808">Transferase</keyword>
<keyword evidence="10" id="KW-1133">Transmembrane helix</keyword>
<dbReference type="PANTHER" id="PTHR23033">
    <property type="entry name" value="BETA1,3-GALACTOSYLTRANSFERASE"/>
    <property type="match status" value="1"/>
</dbReference>
<evidence type="ECO:0000256" key="9">
    <source>
        <dbReference type="ARBA" id="ARBA00022968"/>
    </source>
</evidence>
<comment type="subcellular location">
    <subcellularLocation>
        <location evidence="1">Membrane</location>
        <topology evidence="1">Single-pass type II membrane protein</topology>
    </subcellularLocation>
</comment>
<dbReference type="GO" id="GO:0016020">
    <property type="term" value="C:membrane"/>
    <property type="evidence" value="ECO:0007669"/>
    <property type="project" value="UniProtKB-SubCell"/>
</dbReference>
<dbReference type="InterPro" id="IPR003378">
    <property type="entry name" value="Fringe-like_glycosylTrfase"/>
</dbReference>
<evidence type="ECO:0000256" key="5">
    <source>
        <dbReference type="ARBA" id="ARBA00022676"/>
    </source>
</evidence>
<dbReference type="Gene3D" id="3.50.4.10">
    <property type="entry name" value="Hepatocyte Growth Factor"/>
    <property type="match status" value="1"/>
</dbReference>
<evidence type="ECO:0000313" key="14">
    <source>
        <dbReference type="EMBL" id="OQE29651.1"/>
    </source>
</evidence>
<feature type="region of interest" description="Disordered" evidence="12">
    <location>
        <begin position="33"/>
        <end position="59"/>
    </location>
</feature>
<evidence type="ECO:0000256" key="10">
    <source>
        <dbReference type="ARBA" id="ARBA00022989"/>
    </source>
</evidence>
<evidence type="ECO:0000256" key="1">
    <source>
        <dbReference type="ARBA" id="ARBA00004606"/>
    </source>
</evidence>
<feature type="domain" description="Fringe-like glycosyltransferase" evidence="13">
    <location>
        <begin position="180"/>
        <end position="280"/>
    </location>
</feature>
<dbReference type="EC" id="2.4.1.122" evidence="4"/>
<keyword evidence="15" id="KW-1185">Reference proteome</keyword>